<dbReference type="GO" id="GO:0007165">
    <property type="term" value="P:signal transduction"/>
    <property type="evidence" value="ECO:0007669"/>
    <property type="project" value="InterPro"/>
</dbReference>
<organism evidence="3 4">
    <name type="scientific">Ceutorhynchus assimilis</name>
    <name type="common">cabbage seed weevil</name>
    <dbReference type="NCBI Taxonomy" id="467358"/>
    <lineage>
        <taxon>Eukaryota</taxon>
        <taxon>Metazoa</taxon>
        <taxon>Ecdysozoa</taxon>
        <taxon>Arthropoda</taxon>
        <taxon>Hexapoda</taxon>
        <taxon>Insecta</taxon>
        <taxon>Pterygota</taxon>
        <taxon>Neoptera</taxon>
        <taxon>Endopterygota</taxon>
        <taxon>Coleoptera</taxon>
        <taxon>Polyphaga</taxon>
        <taxon>Cucujiformia</taxon>
        <taxon>Curculionidae</taxon>
        <taxon>Ceutorhynchinae</taxon>
        <taxon>Ceutorhynchus</taxon>
    </lineage>
</organism>
<accession>A0A9N9N2Q3</accession>
<dbReference type="OrthoDB" id="2428204at2759"/>
<gene>
    <name evidence="3" type="ORF">CEUTPL_LOCUS14135</name>
</gene>
<evidence type="ECO:0000313" key="4">
    <source>
        <dbReference type="Proteomes" id="UP001152799"/>
    </source>
</evidence>
<reference evidence="3" key="1">
    <citation type="submission" date="2022-01" db="EMBL/GenBank/DDBJ databases">
        <authorList>
            <person name="King R."/>
        </authorList>
    </citation>
    <scope>NUCLEOTIDE SEQUENCE</scope>
</reference>
<dbReference type="GO" id="GO:0000132">
    <property type="term" value="P:establishment of mitotic spindle orientation"/>
    <property type="evidence" value="ECO:0007669"/>
    <property type="project" value="TreeGrafter"/>
</dbReference>
<sequence>MGKVKQTQTKMADLVTDRRKTVSLKRSKSVRASLKFISAKFLNTNSNHHDNLLNKTPSMSSLQEFFKPEKPSSNFIEHYCNQQPVETILKTPMIKIDKTRSFKRAEKLNKNRRDLLDGHVKISTPPEVVAPKAAQLLQIPSQKNGLRRIHSEKCPQHGKFRDHNYDYRNDGFHRGQLRLSIVAKRRNVVRNLSLSDDENKKLPGLSADLDMEVASIPLSRGLPPPSLKPSKKEAKLIQQKLEKLARINIHLHALFSAVECGHLEKATTILESTDADINSVNSEMLSPLDIAVLSNNRSMAKMLTSFGAKDGNQFPTPEKLGSHLRQILCEAEMRLQEFGGLLEEPLIGLNTRASFSSMLSAGSSSSMTGCAGGDTEKQALAWGRKAKTLKRLVLGFTQARPPDLPSIVALDITAKNVVSVRLAEPTSQDSHITTKFLVQWSTRSDFSIISGHEELTDMTNLRCHIELTQGRRYYFRACCGNLKGYGMFRASTPASVVPSTWREIEQRGPRFGESNQHLDQLIEEVRQFRPSTEMLDAAGPSQRRAQRKKTTIKQLFTAASKFQKHLKRGIHLACILYHEDKVLVTNEEFLPVIEIDETFPGCISNDLHWLMRVACTWDDTKSLKSVMEEHTSSTIHFRTKLLLAALQMQSSLCLQDLGQLYYKPLRDSQGTVVISTINYVKSPKSVSVLNSRWLPMNKIFKKTVLSDDSNISDVLMASIQDQINFHQVSSLKLNRGLYLAYLKMQSSVDMIHLVVSSKTPNMLPHCKVRDNPHVSAEEWEYLKQQHLPDVLDNASELQRNFLELVTSAAKRLFNYMDIANDDANTHRLYDTEVIELTDDVSFIVICPSAEFSCAVPGQREILLQRGDLISLPIQVFEMIHMNTYQSTIVQKYSKLSCLLELDAATASHLHREAFSNTEVAIAKERLCRLQELQNKLESIWKSVRWLADVITFARDKNIGCICMRHILEKEIGVATSPKRDLLQIPPPKVVKTSPGRGSWPGPGGSSMSPQSNLITEHSKSEQHLNINGSVSHYLSAYSDQDSRKNSDSFASASEYLSQLNPSRSEDVLFAVPTSNNARNRSITMPSCSMNTSPLLNVRPLYGGSLVSVNTINTTDSMHSLSSDSDHTHPIGTSTPQNKHKPKMVPSKSMANVKQNFLEPTNGDHNVMFLTVDHAAPPVRNLETSLSKSLTNIQTISDFDLGKPYPQPPADSPNCPVVFPEIFNLPSDDPEPYAKDNYDILQIYAAYETGLVIGTSLKVYVTPRTTAREVVNVVVRQLNMAVILKGKKGPIYNRDMLKNFCLVAIIGARERCLRDDFKPLLLQNPWKLGRLYVRRKHDVLAALDHSSKLDRIERIDRI</sequence>
<feature type="domain" description="Ras-associating" evidence="2">
    <location>
        <begin position="1253"/>
        <end position="1337"/>
    </location>
</feature>
<evidence type="ECO:0000313" key="3">
    <source>
        <dbReference type="EMBL" id="CAG9773749.1"/>
    </source>
</evidence>
<dbReference type="PANTHER" id="PTHR21437:SF1">
    <property type="entry name" value="WIDE AWAKE"/>
    <property type="match status" value="1"/>
</dbReference>
<dbReference type="InterPro" id="IPR000159">
    <property type="entry name" value="RA_dom"/>
</dbReference>
<dbReference type="EMBL" id="OU892285">
    <property type="protein sequence ID" value="CAG9773749.1"/>
    <property type="molecule type" value="Genomic_DNA"/>
</dbReference>
<proteinExistence type="predicted"/>
<dbReference type="PROSITE" id="PS50200">
    <property type="entry name" value="RA"/>
    <property type="match status" value="1"/>
</dbReference>
<dbReference type="Gene3D" id="1.25.40.20">
    <property type="entry name" value="Ankyrin repeat-containing domain"/>
    <property type="match status" value="1"/>
</dbReference>
<feature type="region of interest" description="Disordered" evidence="1">
    <location>
        <begin position="1117"/>
        <end position="1144"/>
    </location>
</feature>
<dbReference type="GO" id="GO:0005819">
    <property type="term" value="C:spindle"/>
    <property type="evidence" value="ECO:0007669"/>
    <property type="project" value="TreeGrafter"/>
</dbReference>
<dbReference type="CDD" id="cd17117">
    <property type="entry name" value="RA_ANKFN1_like"/>
    <property type="match status" value="1"/>
</dbReference>
<protein>
    <recommendedName>
        <fullName evidence="2">Ras-associating domain-containing protein</fullName>
    </recommendedName>
</protein>
<dbReference type="SUPFAM" id="SSF48403">
    <property type="entry name" value="Ankyrin repeat"/>
    <property type="match status" value="1"/>
</dbReference>
<evidence type="ECO:0000259" key="2">
    <source>
        <dbReference type="PROSITE" id="PS50200"/>
    </source>
</evidence>
<dbReference type="InterPro" id="IPR036770">
    <property type="entry name" value="Ankyrin_rpt-contain_sf"/>
</dbReference>
<dbReference type="Proteomes" id="UP001152799">
    <property type="component" value="Chromosome 9"/>
</dbReference>
<feature type="region of interest" description="Disordered" evidence="1">
    <location>
        <begin position="984"/>
        <end position="1012"/>
    </location>
</feature>
<keyword evidence="4" id="KW-1185">Reference proteome</keyword>
<evidence type="ECO:0000256" key="1">
    <source>
        <dbReference type="SAM" id="MobiDB-lite"/>
    </source>
</evidence>
<dbReference type="PANTHER" id="PTHR21437">
    <property type="entry name" value="WIDE AWAKE"/>
    <property type="match status" value="1"/>
</dbReference>
<dbReference type="SUPFAM" id="SSF49265">
    <property type="entry name" value="Fibronectin type III"/>
    <property type="match status" value="1"/>
</dbReference>
<name>A0A9N9N2Q3_9CUCU</name>
<dbReference type="InterPro" id="IPR039269">
    <property type="entry name" value="ANKFN1"/>
</dbReference>
<dbReference type="GO" id="GO:0061172">
    <property type="term" value="P:regulation of establishment of bipolar cell polarity"/>
    <property type="evidence" value="ECO:0007669"/>
    <property type="project" value="TreeGrafter"/>
</dbReference>
<dbReference type="InterPro" id="IPR036116">
    <property type="entry name" value="FN3_sf"/>
</dbReference>